<protein>
    <submittedName>
        <fullName evidence="1">Alpha/beta hydrolase</fullName>
    </submittedName>
</protein>
<comment type="caution">
    <text evidence="1">The sequence shown here is derived from an EMBL/GenBank/DDBJ whole genome shotgun (WGS) entry which is preliminary data.</text>
</comment>
<evidence type="ECO:0000313" key="2">
    <source>
        <dbReference type="Proteomes" id="UP000616151"/>
    </source>
</evidence>
<gene>
    <name evidence="1" type="ORF">JHL16_15570</name>
</gene>
<name>A0ACC5R557_9HYPH</name>
<keyword evidence="2" id="KW-1185">Reference proteome</keyword>
<evidence type="ECO:0000313" key="1">
    <source>
        <dbReference type="EMBL" id="MBK1867777.1"/>
    </source>
</evidence>
<sequence>MRRFLTTFALVILAGFLTLLPLRAEELWKTLPAPQALPPASDSGDVPINGITVHYAIWGDGSPLILLHGGLGNMEYFGGQIPELAKQYRVIAMDSRGHGQSTRNADPYSYGLMAKDVIGLMDHLKIDKASIVGWSDGGIIGLDIAMNYPDRLDRLFAFGANTNVAGLKPNIDKDPTFSKYIENAGKDYERLSKTPKDYNDFVGAISQMWATQPDYKPEQLAKITAPVAIADGEHDEAIRQEHDVEMAKAIPGAKLVILPNVSHFAMLQDPKLFNQAVLEFLK</sequence>
<reference evidence="1" key="1">
    <citation type="submission" date="2021-01" db="EMBL/GenBank/DDBJ databases">
        <authorList>
            <person name="Sun Q."/>
        </authorList>
    </citation>
    <scope>NUCLEOTIDE SEQUENCE</scope>
    <source>
        <strain evidence="1">YIM B02566</strain>
    </source>
</reference>
<dbReference type="Proteomes" id="UP000616151">
    <property type="component" value="Unassembled WGS sequence"/>
</dbReference>
<proteinExistence type="predicted"/>
<dbReference type="EMBL" id="JAENHL010000007">
    <property type="protein sequence ID" value="MBK1867777.1"/>
    <property type="molecule type" value="Genomic_DNA"/>
</dbReference>
<accession>A0ACC5R557</accession>
<organism evidence="1 2">
    <name type="scientific">Taklimakanibacter albus</name>
    <dbReference type="NCBI Taxonomy" id="2800327"/>
    <lineage>
        <taxon>Bacteria</taxon>
        <taxon>Pseudomonadati</taxon>
        <taxon>Pseudomonadota</taxon>
        <taxon>Alphaproteobacteria</taxon>
        <taxon>Hyphomicrobiales</taxon>
        <taxon>Aestuariivirgaceae</taxon>
        <taxon>Taklimakanibacter</taxon>
    </lineage>
</organism>
<keyword evidence="1" id="KW-0378">Hydrolase</keyword>